<name>A0A8E0RJD9_9TREM</name>
<dbReference type="AlphaFoldDB" id="A0A8E0RJD9"/>
<evidence type="ECO:0000256" key="1">
    <source>
        <dbReference type="SAM" id="MobiDB-lite"/>
    </source>
</evidence>
<comment type="caution">
    <text evidence="2">The sequence shown here is derived from an EMBL/GenBank/DDBJ whole genome shotgun (WGS) entry which is preliminary data.</text>
</comment>
<evidence type="ECO:0000313" key="2">
    <source>
        <dbReference type="EMBL" id="KAA0184347.1"/>
    </source>
</evidence>
<dbReference type="EMBL" id="LUCM01011156">
    <property type="protein sequence ID" value="KAA0184347.1"/>
    <property type="molecule type" value="Genomic_DNA"/>
</dbReference>
<proteinExistence type="predicted"/>
<feature type="region of interest" description="Disordered" evidence="1">
    <location>
        <begin position="1"/>
        <end position="27"/>
    </location>
</feature>
<sequence>MDRFPARNEPSENAESHPLENTVNHSAVASSSENYISLFTGQTESAKTTVSSTQSPLPLCSTKLSESVTDPMRTAANEDVESVYMDLDFFSPRYKNDGSSADDLLDPSSGAPPLSVKTDMEEQVYQEPIDCLSPQQIDRVHCISHQPGFSHVPFPARASAYSVSSLASNKQCGLHNAFPNGNRLVERRRERLRSFSSPEGCTVILTDYDRDSSSGVCTTQMNRVSTHSGPVPITAACASVHSTNDSCFPADSAMLTSTSSSQSMLPNTPRTFWGHSQYSCTTQKTDCPVSWDVSLSSSTSGVRSGCFLTEPVVTNTTAGTSTTNSTDEHFWQREPESTHFPQPFHCVHRHHHHFWHHSHCPHYQMHQVVLENFSIDFGGPAPSSDIVSPDPDLSRGRNEESTIVHCSIPSNKSSDSSLLRSGANLLRLKQRSLPGSVVANLRPASVGFQAASTSSNIVHQPATKPFFSLSTDTTGNRSLAVPSQSSSDSFQNITNADLVPQSNAQVPAKDWKWIKRGKKVFS</sequence>
<gene>
    <name evidence="2" type="ORF">FBUS_02626</name>
</gene>
<dbReference type="Proteomes" id="UP000728185">
    <property type="component" value="Unassembled WGS sequence"/>
</dbReference>
<organism evidence="2 3">
    <name type="scientific">Fasciolopsis buskii</name>
    <dbReference type="NCBI Taxonomy" id="27845"/>
    <lineage>
        <taxon>Eukaryota</taxon>
        <taxon>Metazoa</taxon>
        <taxon>Spiralia</taxon>
        <taxon>Lophotrochozoa</taxon>
        <taxon>Platyhelminthes</taxon>
        <taxon>Trematoda</taxon>
        <taxon>Digenea</taxon>
        <taxon>Plagiorchiida</taxon>
        <taxon>Echinostomata</taxon>
        <taxon>Echinostomatoidea</taxon>
        <taxon>Fasciolidae</taxon>
        <taxon>Fasciolopsis</taxon>
    </lineage>
</organism>
<feature type="compositionally biased region" description="Basic and acidic residues" evidence="1">
    <location>
        <begin position="1"/>
        <end position="18"/>
    </location>
</feature>
<protein>
    <submittedName>
        <fullName evidence="2">Uncharacterized protein</fullName>
    </submittedName>
</protein>
<keyword evidence="3" id="KW-1185">Reference proteome</keyword>
<dbReference type="OrthoDB" id="10674277at2759"/>
<reference evidence="2" key="1">
    <citation type="submission" date="2019-05" db="EMBL/GenBank/DDBJ databases">
        <title>Annotation for the trematode Fasciolopsis buski.</title>
        <authorList>
            <person name="Choi Y.-J."/>
        </authorList>
    </citation>
    <scope>NUCLEOTIDE SEQUENCE</scope>
    <source>
        <strain evidence="2">HT</strain>
        <tissue evidence="2">Whole worm</tissue>
    </source>
</reference>
<accession>A0A8E0RJD9</accession>
<evidence type="ECO:0000313" key="3">
    <source>
        <dbReference type="Proteomes" id="UP000728185"/>
    </source>
</evidence>